<sequence>MPTLRELLLDFDPVQGLRLPPQWLQGRTAYGGITTATALAAAHALTADGLPPLRSAQVSFIGPASGQLRYQVQPLRMGKSVSHVAVDVSGEDGLAARVSLVFAQARASAVVHDFSQPPPVRGPESYPAMTSQGLAAAIKRPPFVELDVGAVVPAFLANFELRPAAGALPVTGADNPETVAWIRHLDAADVDPVVALVALADALPPAAFTAYQRPAPVSSINWSFDLLGAPPAGQWFLLRSSSQYAADGYSSQQMQVWDVDGRLLMRGRQCVALFQ</sequence>
<feature type="domain" description="Acyl-CoA thioesterase-like C-terminal" evidence="4">
    <location>
        <begin position="148"/>
        <end position="271"/>
    </location>
</feature>
<dbReference type="EMBL" id="LDJM01000012">
    <property type="protein sequence ID" value="KRG78118.1"/>
    <property type="molecule type" value="Genomic_DNA"/>
</dbReference>
<keyword evidence="2" id="KW-0378">Hydrolase</keyword>
<evidence type="ECO:0000259" key="3">
    <source>
        <dbReference type="Pfam" id="PF13622"/>
    </source>
</evidence>
<evidence type="ECO:0000313" key="6">
    <source>
        <dbReference type="Proteomes" id="UP000050956"/>
    </source>
</evidence>
<accession>A0A0R0D8Z0</accession>
<dbReference type="STRING" id="336566.ABB30_05200"/>
<comment type="caution">
    <text evidence="5">The sequence shown here is derived from an EMBL/GenBank/DDBJ whole genome shotgun (WGS) entry which is preliminary data.</text>
</comment>
<organism evidence="5 6">
    <name type="scientific">Stenotrophomonas ginsengisoli</name>
    <dbReference type="NCBI Taxonomy" id="336566"/>
    <lineage>
        <taxon>Bacteria</taxon>
        <taxon>Pseudomonadati</taxon>
        <taxon>Pseudomonadota</taxon>
        <taxon>Gammaproteobacteria</taxon>
        <taxon>Lysobacterales</taxon>
        <taxon>Lysobacteraceae</taxon>
        <taxon>Stenotrophomonas</taxon>
    </lineage>
</organism>
<dbReference type="AlphaFoldDB" id="A0A0R0D8Z0"/>
<evidence type="ECO:0000313" key="5">
    <source>
        <dbReference type="EMBL" id="KRG78118.1"/>
    </source>
</evidence>
<dbReference type="Pfam" id="PF13622">
    <property type="entry name" value="4HBT_3"/>
    <property type="match status" value="1"/>
</dbReference>
<dbReference type="Proteomes" id="UP000050956">
    <property type="component" value="Unassembled WGS sequence"/>
</dbReference>
<evidence type="ECO:0000259" key="4">
    <source>
        <dbReference type="Pfam" id="PF20789"/>
    </source>
</evidence>
<dbReference type="OrthoDB" id="7059210at2"/>
<evidence type="ECO:0008006" key="7">
    <source>
        <dbReference type="Google" id="ProtNLM"/>
    </source>
</evidence>
<dbReference type="GO" id="GO:0005829">
    <property type="term" value="C:cytosol"/>
    <property type="evidence" value="ECO:0007669"/>
    <property type="project" value="TreeGrafter"/>
</dbReference>
<protein>
    <recommendedName>
        <fullName evidence="7">Acyl-CoA thioesterase</fullName>
    </recommendedName>
</protein>
<dbReference type="SUPFAM" id="SSF54637">
    <property type="entry name" value="Thioesterase/thiol ester dehydrase-isomerase"/>
    <property type="match status" value="2"/>
</dbReference>
<evidence type="ECO:0000256" key="1">
    <source>
        <dbReference type="ARBA" id="ARBA00006538"/>
    </source>
</evidence>
<dbReference type="InterPro" id="IPR003703">
    <property type="entry name" value="Acyl_CoA_thio"/>
</dbReference>
<dbReference type="Gene3D" id="2.40.160.210">
    <property type="entry name" value="Acyl-CoA thioesterase, double hotdog domain"/>
    <property type="match status" value="1"/>
</dbReference>
<dbReference type="PANTHER" id="PTHR11066:SF34">
    <property type="entry name" value="ACYL-COENZYME A THIOESTERASE 8"/>
    <property type="match status" value="1"/>
</dbReference>
<gene>
    <name evidence="5" type="ORF">ABB30_05200</name>
</gene>
<dbReference type="PANTHER" id="PTHR11066">
    <property type="entry name" value="ACYL-COA THIOESTERASE"/>
    <property type="match status" value="1"/>
</dbReference>
<keyword evidence="6" id="KW-1185">Reference proteome</keyword>
<dbReference type="GO" id="GO:0047617">
    <property type="term" value="F:fatty acyl-CoA hydrolase activity"/>
    <property type="evidence" value="ECO:0007669"/>
    <property type="project" value="InterPro"/>
</dbReference>
<dbReference type="GO" id="GO:0006637">
    <property type="term" value="P:acyl-CoA metabolic process"/>
    <property type="evidence" value="ECO:0007669"/>
    <property type="project" value="InterPro"/>
</dbReference>
<dbReference type="InterPro" id="IPR049449">
    <property type="entry name" value="TesB_ACOT8-like_N"/>
</dbReference>
<name>A0A0R0D8Z0_9GAMM</name>
<dbReference type="GO" id="GO:0009062">
    <property type="term" value="P:fatty acid catabolic process"/>
    <property type="evidence" value="ECO:0007669"/>
    <property type="project" value="TreeGrafter"/>
</dbReference>
<dbReference type="InterPro" id="IPR049450">
    <property type="entry name" value="ACOT8-like_C"/>
</dbReference>
<reference evidence="5 6" key="1">
    <citation type="submission" date="2015-05" db="EMBL/GenBank/DDBJ databases">
        <title>Genome sequencing and analysis of members of genus Stenotrophomonas.</title>
        <authorList>
            <person name="Patil P.P."/>
            <person name="Midha S."/>
            <person name="Patil P.B."/>
        </authorList>
    </citation>
    <scope>NUCLEOTIDE SEQUENCE [LARGE SCALE GENOMIC DNA]</scope>
    <source>
        <strain evidence="5 6">DSM 24757</strain>
    </source>
</reference>
<dbReference type="RefSeq" id="WP_083489700.1">
    <property type="nucleotide sequence ID" value="NZ_LDJM01000012.1"/>
</dbReference>
<dbReference type="InterPro" id="IPR029069">
    <property type="entry name" value="HotDog_dom_sf"/>
</dbReference>
<dbReference type="InterPro" id="IPR042171">
    <property type="entry name" value="Acyl-CoA_hotdog"/>
</dbReference>
<evidence type="ECO:0000256" key="2">
    <source>
        <dbReference type="ARBA" id="ARBA00022801"/>
    </source>
</evidence>
<comment type="similarity">
    <text evidence="1">Belongs to the C/M/P thioester hydrolase family.</text>
</comment>
<dbReference type="PATRIC" id="fig|336566.3.peg.379"/>
<dbReference type="Pfam" id="PF20789">
    <property type="entry name" value="4HBT_3C"/>
    <property type="match status" value="1"/>
</dbReference>
<proteinExistence type="inferred from homology"/>
<feature type="domain" description="Acyl-CoA thioesterase-like N-terminal HotDog" evidence="3">
    <location>
        <begin position="19"/>
        <end position="102"/>
    </location>
</feature>